<dbReference type="Pfam" id="PF00534">
    <property type="entry name" value="Glycos_transf_1"/>
    <property type="match status" value="1"/>
</dbReference>
<dbReference type="Gene3D" id="3.40.50.2000">
    <property type="entry name" value="Glycogen Phosphorylase B"/>
    <property type="match status" value="2"/>
</dbReference>
<dbReference type="Pfam" id="PF13439">
    <property type="entry name" value="Glyco_transf_4"/>
    <property type="match status" value="1"/>
</dbReference>
<evidence type="ECO:0000259" key="2">
    <source>
        <dbReference type="Pfam" id="PF13439"/>
    </source>
</evidence>
<dbReference type="PANTHER" id="PTHR12526">
    <property type="entry name" value="GLYCOSYLTRANSFERASE"/>
    <property type="match status" value="1"/>
</dbReference>
<accession>A0A4R0PZX9</accession>
<organism evidence="3 4">
    <name type="scientific">Pedobacter psychrodurus</name>
    <dbReference type="NCBI Taxonomy" id="2530456"/>
    <lineage>
        <taxon>Bacteria</taxon>
        <taxon>Pseudomonadati</taxon>
        <taxon>Bacteroidota</taxon>
        <taxon>Sphingobacteriia</taxon>
        <taxon>Sphingobacteriales</taxon>
        <taxon>Sphingobacteriaceae</taxon>
        <taxon>Pedobacter</taxon>
    </lineage>
</organism>
<dbReference type="InterPro" id="IPR028098">
    <property type="entry name" value="Glyco_trans_4-like_N"/>
</dbReference>
<dbReference type="InterPro" id="IPR001296">
    <property type="entry name" value="Glyco_trans_1"/>
</dbReference>
<dbReference type="OrthoDB" id="9790710at2"/>
<proteinExistence type="predicted"/>
<gene>
    <name evidence="3" type="ORF">EZ456_01920</name>
</gene>
<reference evidence="3 4" key="1">
    <citation type="submission" date="2019-02" db="EMBL/GenBank/DDBJ databases">
        <title>Pedobacter sp. RP-3-21 sp. nov., isolated from Arctic soil.</title>
        <authorList>
            <person name="Dahal R.H."/>
        </authorList>
    </citation>
    <scope>NUCLEOTIDE SEQUENCE [LARGE SCALE GENOMIC DNA]</scope>
    <source>
        <strain evidence="3 4">RP-3-21</strain>
    </source>
</reference>
<keyword evidence="4" id="KW-1185">Reference proteome</keyword>
<evidence type="ECO:0000259" key="1">
    <source>
        <dbReference type="Pfam" id="PF00534"/>
    </source>
</evidence>
<dbReference type="Proteomes" id="UP000293925">
    <property type="component" value="Unassembled WGS sequence"/>
</dbReference>
<feature type="domain" description="Glycosyltransferase subfamily 4-like N-terminal" evidence="2">
    <location>
        <begin position="136"/>
        <end position="227"/>
    </location>
</feature>
<name>A0A4R0PZX9_9SPHI</name>
<protein>
    <submittedName>
        <fullName evidence="3">Glycosyltransferase</fullName>
    </submittedName>
</protein>
<dbReference type="SUPFAM" id="SSF53756">
    <property type="entry name" value="UDP-Glycosyltransferase/glycogen phosphorylase"/>
    <property type="match status" value="1"/>
</dbReference>
<dbReference type="PANTHER" id="PTHR12526:SF630">
    <property type="entry name" value="GLYCOSYLTRANSFERASE"/>
    <property type="match status" value="1"/>
</dbReference>
<dbReference type="NCBIfam" id="NF046085">
    <property type="entry name" value="XrtY_assoc_Gly1"/>
    <property type="match status" value="1"/>
</dbReference>
<evidence type="ECO:0000313" key="4">
    <source>
        <dbReference type="Proteomes" id="UP000293925"/>
    </source>
</evidence>
<feature type="domain" description="Glycosyl transferase family 1" evidence="1">
    <location>
        <begin position="259"/>
        <end position="407"/>
    </location>
</feature>
<dbReference type="EMBL" id="SJSO01000002">
    <property type="protein sequence ID" value="TCD28941.1"/>
    <property type="molecule type" value="Genomic_DNA"/>
</dbReference>
<dbReference type="GO" id="GO:0016757">
    <property type="term" value="F:glycosyltransferase activity"/>
    <property type="evidence" value="ECO:0007669"/>
    <property type="project" value="InterPro"/>
</dbReference>
<keyword evidence="3" id="KW-0808">Transferase</keyword>
<dbReference type="AlphaFoldDB" id="A0A4R0PZX9"/>
<evidence type="ECO:0000313" key="3">
    <source>
        <dbReference type="EMBL" id="TCD28941.1"/>
    </source>
</evidence>
<sequence length="438" mass="48981">MFKGFILKIIHVTASYKPAYIYGGPIQSVGKLCEALGGLAVRDEGLDVNDVQILTTTANGTNELDVAIGKLVLVEGVKVTYFKRWTKDHSHFSLGLLWALRRKILRYTQDDKLSTANQNLKGPPRLADTPPKEGNVVHIHAWWNLVSVLSCFVARWYKIPVILSPRGMLTSYTFGNRNSFSKRIIHKLLGETLLKYCHIHATSEQEKRDILKIVTPKSIRVIANLVSLGAGGVGSGYQVASSEYQVASSKYQESLIFNIIFLSRIEEKKGLELLFEALALVDIPWRLTIGGTGKEEYVQSLRDKAEKLKLSERITWLGLVNNEDKFNLMAKHDLTVLTSFNENFANVVVESLSVGTPVLISKFVGLSDYVADKNLGWITGLDIEEIKTGIIQARQDIEKRKEIRTAAPLLINTDFNDAALVKQYVEFYKEILATPSAL</sequence>
<comment type="caution">
    <text evidence="3">The sequence shown here is derived from an EMBL/GenBank/DDBJ whole genome shotgun (WGS) entry which is preliminary data.</text>
</comment>